<comment type="caution">
    <text evidence="1">The sequence shown here is derived from an EMBL/GenBank/DDBJ whole genome shotgun (WGS) entry which is preliminary data.</text>
</comment>
<feature type="non-terminal residue" evidence="1">
    <location>
        <position position="174"/>
    </location>
</feature>
<reference evidence="1" key="1">
    <citation type="submission" date="2021-06" db="EMBL/GenBank/DDBJ databases">
        <authorList>
            <person name="Kallberg Y."/>
            <person name="Tangrot J."/>
            <person name="Rosling A."/>
        </authorList>
    </citation>
    <scope>NUCLEOTIDE SEQUENCE</scope>
    <source>
        <strain evidence="1">FL966</strain>
    </source>
</reference>
<evidence type="ECO:0000313" key="1">
    <source>
        <dbReference type="EMBL" id="CAG8620654.1"/>
    </source>
</evidence>
<proteinExistence type="predicted"/>
<name>A0A9N9GPJ7_9GLOM</name>
<protein>
    <submittedName>
        <fullName evidence="1">646_t:CDS:1</fullName>
    </submittedName>
</protein>
<accession>A0A9N9GPJ7</accession>
<keyword evidence="2" id="KW-1185">Reference proteome</keyword>
<dbReference type="AlphaFoldDB" id="A0A9N9GPJ7"/>
<organism evidence="1 2">
    <name type="scientific">Cetraspora pellucida</name>
    <dbReference type="NCBI Taxonomy" id="1433469"/>
    <lineage>
        <taxon>Eukaryota</taxon>
        <taxon>Fungi</taxon>
        <taxon>Fungi incertae sedis</taxon>
        <taxon>Mucoromycota</taxon>
        <taxon>Glomeromycotina</taxon>
        <taxon>Glomeromycetes</taxon>
        <taxon>Diversisporales</taxon>
        <taxon>Gigasporaceae</taxon>
        <taxon>Cetraspora</taxon>
    </lineage>
</organism>
<dbReference type="Proteomes" id="UP000789759">
    <property type="component" value="Unassembled WGS sequence"/>
</dbReference>
<sequence>IMHAIKQYVCIEYDVVKGSDIMTATKNLAETYLAKTIAGISKYNFWQWPIAGPLAGYIVACLLPHFGASIHFSPAMITSLYFIDTARENNTEKGWVLHKNIVYSNRDRGKRITAKDMYVRLKEFANNSELEQDEVPKVSTIQGWISRYYKTFLDQATRTALQSNLGEDISEGSI</sequence>
<dbReference type="OrthoDB" id="2396252at2759"/>
<evidence type="ECO:0000313" key="2">
    <source>
        <dbReference type="Proteomes" id="UP000789759"/>
    </source>
</evidence>
<dbReference type="EMBL" id="CAJVQA010005432">
    <property type="protein sequence ID" value="CAG8620654.1"/>
    <property type="molecule type" value="Genomic_DNA"/>
</dbReference>
<gene>
    <name evidence="1" type="ORF">CPELLU_LOCUS7905</name>
</gene>